<organism evidence="1 2">
    <name type="scientific">Rattus norvegicus</name>
    <name type="common">Rat</name>
    <dbReference type="NCBI Taxonomy" id="10116"/>
    <lineage>
        <taxon>Eukaryota</taxon>
        <taxon>Metazoa</taxon>
        <taxon>Chordata</taxon>
        <taxon>Craniata</taxon>
        <taxon>Vertebrata</taxon>
        <taxon>Euteleostomi</taxon>
        <taxon>Mammalia</taxon>
        <taxon>Eutheria</taxon>
        <taxon>Euarchontoglires</taxon>
        <taxon>Glires</taxon>
        <taxon>Rodentia</taxon>
        <taxon>Myomorpha</taxon>
        <taxon>Muroidea</taxon>
        <taxon>Muridae</taxon>
        <taxon>Murinae</taxon>
        <taxon>Rattus</taxon>
    </lineage>
</organism>
<gene>
    <name evidence="1" type="ORF">rCG_28384</name>
</gene>
<dbReference type="AlphaFoldDB" id="A6KTY4"/>
<dbReference type="EMBL" id="CH474122">
    <property type="protein sequence ID" value="EDL85065.1"/>
    <property type="molecule type" value="Genomic_DNA"/>
</dbReference>
<dbReference type="Proteomes" id="UP000234681">
    <property type="component" value="Chromosome X"/>
</dbReference>
<evidence type="ECO:0000313" key="1">
    <source>
        <dbReference type="EMBL" id="EDL85065.1"/>
    </source>
</evidence>
<sequence length="16" mass="1858">MVASVMLNVRLQVRIE</sequence>
<name>A6KTY4_RAT</name>
<protein>
    <submittedName>
        <fullName evidence="1">RCG28384</fullName>
    </submittedName>
</protein>
<proteinExistence type="predicted"/>
<accession>A6KTY4</accession>
<evidence type="ECO:0000313" key="2">
    <source>
        <dbReference type="Proteomes" id="UP000234681"/>
    </source>
</evidence>
<reference evidence="2" key="1">
    <citation type="submission" date="2005-09" db="EMBL/GenBank/DDBJ databases">
        <authorList>
            <person name="Mural R.J."/>
            <person name="Li P.W."/>
            <person name="Adams M.D."/>
            <person name="Amanatides P.G."/>
            <person name="Baden-Tillson H."/>
            <person name="Barnstead M."/>
            <person name="Chin S.H."/>
            <person name="Dew I."/>
            <person name="Evans C.A."/>
            <person name="Ferriera S."/>
            <person name="Flanigan M."/>
            <person name="Fosler C."/>
            <person name="Glodek A."/>
            <person name="Gu Z."/>
            <person name="Holt R.A."/>
            <person name="Jennings D."/>
            <person name="Kraft C.L."/>
            <person name="Lu F."/>
            <person name="Nguyen T."/>
            <person name="Nusskern D.R."/>
            <person name="Pfannkoch C.M."/>
            <person name="Sitter C."/>
            <person name="Sutton G.G."/>
            <person name="Venter J.C."/>
            <person name="Wang Z."/>
            <person name="Woodage T."/>
            <person name="Zheng X.H."/>
            <person name="Zhong F."/>
        </authorList>
    </citation>
    <scope>NUCLEOTIDE SEQUENCE [LARGE SCALE GENOMIC DNA]</scope>
    <source>
        <strain>BN</strain>
        <strain evidence="2">Sprague-Dawley</strain>
    </source>
</reference>